<evidence type="ECO:0000256" key="2">
    <source>
        <dbReference type="ARBA" id="ARBA00006906"/>
    </source>
</evidence>
<dbReference type="Pfam" id="PF01081">
    <property type="entry name" value="Aldolase"/>
    <property type="match status" value="1"/>
</dbReference>
<accession>A0A368U2B7</accession>
<dbReference type="NCBIfam" id="NF006600">
    <property type="entry name" value="PRK09140.1"/>
    <property type="match status" value="1"/>
</dbReference>
<name>A0A368U2B7_9GAMM</name>
<dbReference type="SUPFAM" id="SSF51569">
    <property type="entry name" value="Aldolase"/>
    <property type="match status" value="1"/>
</dbReference>
<comment type="similarity">
    <text evidence="2">Belongs to the KHG/KDPG aldolase family.</text>
</comment>
<keyword evidence="7" id="KW-1185">Reference proteome</keyword>
<evidence type="ECO:0000313" key="6">
    <source>
        <dbReference type="EMBL" id="RCV91185.1"/>
    </source>
</evidence>
<evidence type="ECO:0000256" key="1">
    <source>
        <dbReference type="ARBA" id="ARBA00004761"/>
    </source>
</evidence>
<dbReference type="GO" id="GO:0016829">
    <property type="term" value="F:lyase activity"/>
    <property type="evidence" value="ECO:0007669"/>
    <property type="project" value="UniProtKB-KW"/>
</dbReference>
<evidence type="ECO:0000256" key="4">
    <source>
        <dbReference type="ARBA" id="ARBA00023239"/>
    </source>
</evidence>
<dbReference type="RefSeq" id="WP_114477825.1">
    <property type="nucleotide sequence ID" value="NZ_QPII01000002.1"/>
</dbReference>
<comment type="caution">
    <text evidence="6">The sequence shown here is derived from an EMBL/GenBank/DDBJ whole genome shotgun (WGS) entry which is preliminary data.</text>
</comment>
<evidence type="ECO:0000313" key="7">
    <source>
        <dbReference type="Proteomes" id="UP000252405"/>
    </source>
</evidence>
<dbReference type="PANTHER" id="PTHR30246:SF1">
    <property type="entry name" value="2-DEHYDRO-3-DEOXY-6-PHOSPHOGALACTONATE ALDOLASE-RELATED"/>
    <property type="match status" value="1"/>
</dbReference>
<protein>
    <submittedName>
        <fullName evidence="6">2-dehydro-3-deoxy-6-phosphogalactonate aldolase</fullName>
    </submittedName>
</protein>
<dbReference type="CDD" id="cd00452">
    <property type="entry name" value="KDPG_aldolase"/>
    <property type="match status" value="1"/>
</dbReference>
<dbReference type="InterPro" id="IPR013785">
    <property type="entry name" value="Aldolase_TIM"/>
</dbReference>
<dbReference type="InterPro" id="IPR000887">
    <property type="entry name" value="Aldlse_KDPG_KHG"/>
</dbReference>
<dbReference type="Gene3D" id="3.20.20.70">
    <property type="entry name" value="Aldolase class I"/>
    <property type="match status" value="1"/>
</dbReference>
<comment type="subunit">
    <text evidence="3">Homotrimer.</text>
</comment>
<proteinExistence type="inferred from homology"/>
<dbReference type="PANTHER" id="PTHR30246">
    <property type="entry name" value="2-KETO-3-DEOXY-6-PHOSPHOGLUCONATE ALDOLASE"/>
    <property type="match status" value="1"/>
</dbReference>
<evidence type="ECO:0000256" key="3">
    <source>
        <dbReference type="ARBA" id="ARBA00011233"/>
    </source>
</evidence>
<dbReference type="OrthoDB" id="8590323at2"/>
<evidence type="ECO:0000256" key="5">
    <source>
        <dbReference type="ARBA" id="ARBA00023277"/>
    </source>
</evidence>
<keyword evidence="4" id="KW-0456">Lyase</keyword>
<comment type="pathway">
    <text evidence="1">Carbohydrate acid metabolism.</text>
</comment>
<organism evidence="6 7">
    <name type="scientific">Billgrantia montanilacus</name>
    <dbReference type="NCBI Taxonomy" id="2282305"/>
    <lineage>
        <taxon>Bacteria</taxon>
        <taxon>Pseudomonadati</taxon>
        <taxon>Pseudomonadota</taxon>
        <taxon>Gammaproteobacteria</taxon>
        <taxon>Oceanospirillales</taxon>
        <taxon>Halomonadaceae</taxon>
        <taxon>Billgrantia</taxon>
    </lineage>
</organism>
<dbReference type="Proteomes" id="UP000252405">
    <property type="component" value="Unassembled WGS sequence"/>
</dbReference>
<reference evidence="6 7" key="1">
    <citation type="submission" date="2018-07" db="EMBL/GenBank/DDBJ databases">
        <title>Halomonas montanilacus sp. nov., isolated from Lake Pengyan on Tibetan Plateau.</title>
        <authorList>
            <person name="Lu H."/>
            <person name="Xing P."/>
            <person name="Wu Q."/>
        </authorList>
    </citation>
    <scope>NUCLEOTIDE SEQUENCE [LARGE SCALE GENOMIC DNA]</scope>
    <source>
        <strain evidence="6 7">PYC7W</strain>
    </source>
</reference>
<sequence length="218" mass="22749">MTSNPLRLQQVLAECPLVAILRGIHPDEVLDVADVLITSGLRLIEVPLNSPQPWESIARLKAHCPDEVLVGAGTVLSSADARRLAGLDAALLVTPNCDPEVIRAGREAGMASMIGCMTPTEALAAQGAGACALKLFPAAHLGVGYFNDLRAVLSPELPVLAVGGIDIPNMATWHAAGIDGFGLGGSLYAPGRPVQEVERRALALVAEWRRLQASGASQ</sequence>
<dbReference type="PROSITE" id="PS00160">
    <property type="entry name" value="ALDOLASE_KDPG_KHG_2"/>
    <property type="match status" value="1"/>
</dbReference>
<dbReference type="EMBL" id="QPII01000002">
    <property type="protein sequence ID" value="RCV91185.1"/>
    <property type="molecule type" value="Genomic_DNA"/>
</dbReference>
<gene>
    <name evidence="6" type="ORF">DU505_04695</name>
</gene>
<keyword evidence="5" id="KW-0119">Carbohydrate metabolism</keyword>
<dbReference type="InterPro" id="IPR031338">
    <property type="entry name" value="KDPG/KHG_AS_2"/>
</dbReference>
<dbReference type="AlphaFoldDB" id="A0A368U2B7"/>